<name>A0A840S1L4_9BURK</name>
<evidence type="ECO:0000256" key="1">
    <source>
        <dbReference type="SAM" id="MobiDB-lite"/>
    </source>
</evidence>
<feature type="signal peptide" evidence="2">
    <location>
        <begin position="1"/>
        <end position="22"/>
    </location>
</feature>
<proteinExistence type="predicted"/>
<keyword evidence="5" id="KW-1185">Reference proteome</keyword>
<organism evidence="4 5">
    <name type="scientific">Inhella inkyongensis</name>
    <dbReference type="NCBI Taxonomy" id="392593"/>
    <lineage>
        <taxon>Bacteria</taxon>
        <taxon>Pseudomonadati</taxon>
        <taxon>Pseudomonadota</taxon>
        <taxon>Betaproteobacteria</taxon>
        <taxon>Burkholderiales</taxon>
        <taxon>Sphaerotilaceae</taxon>
        <taxon>Inhella</taxon>
    </lineage>
</organism>
<feature type="region of interest" description="Disordered" evidence="1">
    <location>
        <begin position="22"/>
        <end position="72"/>
    </location>
</feature>
<feature type="domain" description="Bacterial repeat" evidence="3">
    <location>
        <begin position="95"/>
        <end position="147"/>
    </location>
</feature>
<dbReference type="AlphaFoldDB" id="A0A840S1L4"/>
<dbReference type="Pfam" id="PF18998">
    <property type="entry name" value="Flg_new_2"/>
    <property type="match status" value="1"/>
</dbReference>
<dbReference type="PANTHER" id="PTHR48125:SF10">
    <property type="entry name" value="OS12G0136300 PROTEIN"/>
    <property type="match status" value="1"/>
</dbReference>
<evidence type="ECO:0000313" key="4">
    <source>
        <dbReference type="EMBL" id="MBB5203633.1"/>
    </source>
</evidence>
<dbReference type="Gene3D" id="1.50.10.100">
    <property type="entry name" value="Chondroitin AC/alginate lyase"/>
    <property type="match status" value="1"/>
</dbReference>
<dbReference type="Proteomes" id="UP000554837">
    <property type="component" value="Unassembled WGS sequence"/>
</dbReference>
<dbReference type="Gene3D" id="2.70.98.70">
    <property type="match status" value="1"/>
</dbReference>
<accession>A0A840S1L4</accession>
<dbReference type="InterPro" id="IPR008929">
    <property type="entry name" value="Chondroitin_lyas"/>
</dbReference>
<reference evidence="4 5" key="1">
    <citation type="submission" date="2020-08" db="EMBL/GenBank/DDBJ databases">
        <title>Genomic Encyclopedia of Type Strains, Phase IV (KMG-IV): sequencing the most valuable type-strain genomes for metagenomic binning, comparative biology and taxonomic classification.</title>
        <authorList>
            <person name="Goeker M."/>
        </authorList>
    </citation>
    <scope>NUCLEOTIDE SEQUENCE [LARGE SCALE GENOMIC DNA]</scope>
    <source>
        <strain evidence="4 5">DSM 23958</strain>
    </source>
</reference>
<dbReference type="PANTHER" id="PTHR48125">
    <property type="entry name" value="LP07818P1"/>
    <property type="match status" value="1"/>
</dbReference>
<dbReference type="PROSITE" id="PS51257">
    <property type="entry name" value="PROKAR_LIPOPROTEIN"/>
    <property type="match status" value="1"/>
</dbReference>
<gene>
    <name evidence="4" type="ORF">HNQ51_000926</name>
</gene>
<dbReference type="RefSeq" id="WP_175423666.1">
    <property type="nucleotide sequence ID" value="NZ_CP040709.1"/>
</dbReference>
<evidence type="ECO:0000256" key="2">
    <source>
        <dbReference type="SAM" id="SignalP"/>
    </source>
</evidence>
<feature type="compositionally biased region" description="Pro residues" evidence="1">
    <location>
        <begin position="32"/>
        <end position="66"/>
    </location>
</feature>
<evidence type="ECO:0000259" key="3">
    <source>
        <dbReference type="Pfam" id="PF18998"/>
    </source>
</evidence>
<sequence length="827" mass="89391">MKPARIQTLLLGLALAVLTACGGGGGGGDAPAPSPSPSPSTAPPPPPAPPPPAPPPPPPPPAPAPGPSAALSVSVSAGTGRILSVDGAIDCGARCSAELSLGRRVALRALPASGFRFDRWESGCPDFVACEFDMAGARSVSARFVAVNPAADCSLPTAREGVAPSFAASHPKLLLNHTALRDCLRTKLRLGAPEALRLKEQVDRALAGRPDYAYQPWYAALLWQMSDDPRYRDLAVAQTESLVTAEEARIAAAQAPQVAGDSYLEVDAWVGNVARVYDWCFEALTPAQRSRWLAYAHQAVWNVWLAPASPAGGVAAQWGGREMRWSGWGRDNPANNYYFHFLNAAVLLGLASQGEHPQAPVWLDLVRHQKLAGELWPLYARELQGGGSLEGTGYGTALRTLWGVYEVWERSTGERIAHLSPHARDSMAHLLHSITPSLDRLAPTGDHARDATAALFDYHRDYLLQLAALFPQDRLSPVALDHLRRSSVPRMRHSFNDVQELLYAPPPTAAPAAELSTLYWGEGTGQLMMRSDWGLQASYANFICGAYKESHAHADQGSFVLFHQRWLADDANLRSDSGIEQGLALHNLLRLNDAQGQEIRMTPQGQPCRVMGLRNHAQFAYVAADVTPVYAFRHEGVNHYGNHQVEQLRREFFFLRPGVWVVLDRVATRTATQRVWTLNLPAAPTLEGQTARLRIGGQGLDLHALGAEPLRVTELAANRAGERGWRIEREARSASPGLYLNVLALPGALAQVEALGEGGVRLRLSDGRQASLRFAQQGWGGDLELLDAQGQPLWKAALPSTIAAPPLFMGDAAPAERARPADYLAPP</sequence>
<comment type="caution">
    <text evidence="4">The sequence shown here is derived from an EMBL/GenBank/DDBJ whole genome shotgun (WGS) entry which is preliminary data.</text>
</comment>
<feature type="chain" id="PRO_5032320016" description="Bacterial repeat domain-containing protein" evidence="2">
    <location>
        <begin position="23"/>
        <end position="827"/>
    </location>
</feature>
<dbReference type="EMBL" id="JACHHO010000001">
    <property type="protein sequence ID" value="MBB5203633.1"/>
    <property type="molecule type" value="Genomic_DNA"/>
</dbReference>
<protein>
    <recommendedName>
        <fullName evidence="3">Bacterial repeat domain-containing protein</fullName>
    </recommendedName>
</protein>
<keyword evidence="2" id="KW-0732">Signal</keyword>
<dbReference type="InterPro" id="IPR044060">
    <property type="entry name" value="Bacterial_rp_domain"/>
</dbReference>
<evidence type="ECO:0000313" key="5">
    <source>
        <dbReference type="Proteomes" id="UP000554837"/>
    </source>
</evidence>